<dbReference type="Gene3D" id="3.40.50.2300">
    <property type="match status" value="2"/>
</dbReference>
<organism evidence="2 3">
    <name type="scientific">Bordetella genomosp. 5</name>
    <dbReference type="NCBI Taxonomy" id="1395608"/>
    <lineage>
        <taxon>Bacteria</taxon>
        <taxon>Pseudomonadati</taxon>
        <taxon>Pseudomonadota</taxon>
        <taxon>Betaproteobacteria</taxon>
        <taxon>Burkholderiales</taxon>
        <taxon>Alcaligenaceae</taxon>
        <taxon>Bordetella</taxon>
    </lineage>
</organism>
<dbReference type="Proteomes" id="UP000216913">
    <property type="component" value="Unassembled WGS sequence"/>
</dbReference>
<gene>
    <name evidence="2" type="ORF">CAL25_18315</name>
</gene>
<evidence type="ECO:0000313" key="3">
    <source>
        <dbReference type="Proteomes" id="UP000216913"/>
    </source>
</evidence>
<name>A0A261TC27_9BORD</name>
<dbReference type="PANTHER" id="PTHR35271:SF1">
    <property type="entry name" value="ABC TRANSPORTER, SUBSTRATE-BINDING LIPOPROTEIN"/>
    <property type="match status" value="1"/>
</dbReference>
<evidence type="ECO:0000256" key="1">
    <source>
        <dbReference type="SAM" id="SignalP"/>
    </source>
</evidence>
<dbReference type="OrthoDB" id="1680494at2"/>
<evidence type="ECO:0000313" key="2">
    <source>
        <dbReference type="EMBL" id="OZI46650.1"/>
    </source>
</evidence>
<sequence>MMKSLSALLLGASLALPVAVQAQASAPAAPASAAAQASHVFPTTPALKPDGRKWRLGYFESGDYSEYPRTLKVIVAGLQQLGWMTVPALPDGLNGQQMWKFLAEQAKSDYVEFVPDAWWQPGNFNAQMRPATRSAISERLAQRRDVDLIIAMGTWAGQDMTALGAPVPTVVASTSDAVGAKIVKSVQDSGLDNLHARVQPERYQRQVRLFYDIVPFKTLGLVYEDSPEGRTYAAVDAVEQVARELNFKVVPCLAPSNGIAQEDATRNALECYRELGPKVDAVYVTVHRGITPATIAQLGQILREAKVPSFAMLGSDDVKAGLLMSLAQADYSYVGLFHAETIARIFNGARPRQLSQIWIDPAKIALNLETARVIGFDPPVDILLAADEVYEAK</sequence>
<evidence type="ECO:0008006" key="4">
    <source>
        <dbReference type="Google" id="ProtNLM"/>
    </source>
</evidence>
<dbReference type="Pfam" id="PF04392">
    <property type="entry name" value="ABC_sub_bind"/>
    <property type="match status" value="1"/>
</dbReference>
<dbReference type="InterPro" id="IPR007487">
    <property type="entry name" value="ABC_transpt-TYRBP-like"/>
</dbReference>
<accession>A0A261TC27</accession>
<dbReference type="PANTHER" id="PTHR35271">
    <property type="entry name" value="ABC TRANSPORTER, SUBSTRATE-BINDING LIPOPROTEIN-RELATED"/>
    <property type="match status" value="1"/>
</dbReference>
<keyword evidence="3" id="KW-1185">Reference proteome</keyword>
<protein>
    <recommendedName>
        <fullName evidence="4">ABC transporter substrate-binding protein</fullName>
    </recommendedName>
</protein>
<reference evidence="2 3" key="1">
    <citation type="submission" date="2017-05" db="EMBL/GenBank/DDBJ databases">
        <title>Complete and WGS of Bordetella genogroups.</title>
        <authorList>
            <person name="Spilker T."/>
            <person name="LiPuma J."/>
        </authorList>
    </citation>
    <scope>NUCLEOTIDE SEQUENCE [LARGE SCALE GENOMIC DNA]</scope>
    <source>
        <strain evidence="2 3">AU10456</strain>
    </source>
</reference>
<keyword evidence="1" id="KW-0732">Signal</keyword>
<dbReference type="EMBL" id="NEVP01000011">
    <property type="protein sequence ID" value="OZI46650.1"/>
    <property type="molecule type" value="Genomic_DNA"/>
</dbReference>
<proteinExistence type="predicted"/>
<dbReference type="AlphaFoldDB" id="A0A261TC27"/>
<comment type="caution">
    <text evidence="2">The sequence shown here is derived from an EMBL/GenBank/DDBJ whole genome shotgun (WGS) entry which is preliminary data.</text>
</comment>
<feature type="chain" id="PRO_5013215386" description="ABC transporter substrate-binding protein" evidence="1">
    <location>
        <begin position="23"/>
        <end position="393"/>
    </location>
</feature>
<feature type="signal peptide" evidence="1">
    <location>
        <begin position="1"/>
        <end position="22"/>
    </location>
</feature>